<gene>
    <name evidence="1" type="ORF">Bpfe_028088</name>
</gene>
<accession>A0AAD8EW27</accession>
<proteinExistence type="predicted"/>
<evidence type="ECO:0000313" key="2">
    <source>
        <dbReference type="Proteomes" id="UP001233172"/>
    </source>
</evidence>
<name>A0AAD8EW27_BIOPF</name>
<reference evidence="1" key="2">
    <citation type="submission" date="2023-04" db="EMBL/GenBank/DDBJ databases">
        <authorList>
            <person name="Bu L."/>
            <person name="Lu L."/>
            <person name="Laidemitt M.R."/>
            <person name="Zhang S.M."/>
            <person name="Mutuku M."/>
            <person name="Mkoji G."/>
            <person name="Steinauer M."/>
            <person name="Loker E.S."/>
        </authorList>
    </citation>
    <scope>NUCLEOTIDE SEQUENCE</scope>
    <source>
        <strain evidence="1">KasaAsao</strain>
        <tissue evidence="1">Whole Snail</tissue>
    </source>
</reference>
<evidence type="ECO:0000313" key="1">
    <source>
        <dbReference type="EMBL" id="KAK0042542.1"/>
    </source>
</evidence>
<feature type="non-terminal residue" evidence="1">
    <location>
        <position position="50"/>
    </location>
</feature>
<keyword evidence="2" id="KW-1185">Reference proteome</keyword>
<comment type="caution">
    <text evidence="1">The sequence shown here is derived from an EMBL/GenBank/DDBJ whole genome shotgun (WGS) entry which is preliminary data.</text>
</comment>
<dbReference type="Proteomes" id="UP001233172">
    <property type="component" value="Unassembled WGS sequence"/>
</dbReference>
<reference evidence="1" key="1">
    <citation type="journal article" date="2023" name="PLoS Negl. Trop. Dis.">
        <title>A genome sequence for Biomphalaria pfeifferi, the major vector snail for the human-infecting parasite Schistosoma mansoni.</title>
        <authorList>
            <person name="Bu L."/>
            <person name="Lu L."/>
            <person name="Laidemitt M.R."/>
            <person name="Zhang S.M."/>
            <person name="Mutuku M."/>
            <person name="Mkoji G."/>
            <person name="Steinauer M."/>
            <person name="Loker E.S."/>
        </authorList>
    </citation>
    <scope>NUCLEOTIDE SEQUENCE</scope>
    <source>
        <strain evidence="1">KasaAsao</strain>
    </source>
</reference>
<sequence length="50" mass="5561">EDEGRSSNILFTLNVYQYRIEKSNTKAGLPGGNGGARNAKQEFDLNTWVT</sequence>
<organism evidence="1 2">
    <name type="scientific">Biomphalaria pfeifferi</name>
    <name type="common">Bloodfluke planorb</name>
    <name type="synonym">Freshwater snail</name>
    <dbReference type="NCBI Taxonomy" id="112525"/>
    <lineage>
        <taxon>Eukaryota</taxon>
        <taxon>Metazoa</taxon>
        <taxon>Spiralia</taxon>
        <taxon>Lophotrochozoa</taxon>
        <taxon>Mollusca</taxon>
        <taxon>Gastropoda</taxon>
        <taxon>Heterobranchia</taxon>
        <taxon>Euthyneura</taxon>
        <taxon>Panpulmonata</taxon>
        <taxon>Hygrophila</taxon>
        <taxon>Lymnaeoidea</taxon>
        <taxon>Planorbidae</taxon>
        <taxon>Biomphalaria</taxon>
    </lineage>
</organism>
<protein>
    <submittedName>
        <fullName evidence="1">Kinesin-like protein KIF26A</fullName>
    </submittedName>
</protein>
<dbReference type="AlphaFoldDB" id="A0AAD8EW27"/>
<dbReference type="EMBL" id="JASAOG010000239">
    <property type="protein sequence ID" value="KAK0042542.1"/>
    <property type="molecule type" value="Genomic_DNA"/>
</dbReference>